<dbReference type="NCBIfam" id="TIGR00369">
    <property type="entry name" value="unchar_dom_1"/>
    <property type="match status" value="1"/>
</dbReference>
<accession>A0A127M7Z8</accession>
<dbReference type="CDD" id="cd03443">
    <property type="entry name" value="PaaI_thioesterase"/>
    <property type="match status" value="1"/>
</dbReference>
<proteinExistence type="predicted"/>
<evidence type="ECO:0000259" key="2">
    <source>
        <dbReference type="Pfam" id="PF03061"/>
    </source>
</evidence>
<sequence length="174" mass="18941">MALDLEELHRFVNTVLKANDGDHFTTLGIRSEYVELHRVGMSMPYSDALIGDPDTGVIHGGAITALLDSCCGFAAATALDDLAMVPTIDLRIDYMRAATPSLTVYADAEVYRVSESVIFTRAIAHHGDAGQAIAAAVGNFFRMELALFTDMRREFRAAQKLKQSGQKSRGSDNE</sequence>
<feature type="domain" description="Thioesterase" evidence="2">
    <location>
        <begin position="56"/>
        <end position="130"/>
    </location>
</feature>
<dbReference type="RefSeq" id="WP_008251357.1">
    <property type="nucleotide sequence ID" value="NZ_CP014544.1"/>
</dbReference>
<dbReference type="InterPro" id="IPR003736">
    <property type="entry name" value="PAAI_dom"/>
</dbReference>
<keyword evidence="1" id="KW-0378">Hydrolase</keyword>
<evidence type="ECO:0000313" key="4">
    <source>
        <dbReference type="Proteomes" id="UP000074119"/>
    </source>
</evidence>
<dbReference type="AlphaFoldDB" id="A0A127M7Z8"/>
<dbReference type="GO" id="GO:0061522">
    <property type="term" value="F:1,4-dihydroxy-2-naphthoyl-CoA thioesterase activity"/>
    <property type="evidence" value="ECO:0007669"/>
    <property type="project" value="TreeGrafter"/>
</dbReference>
<dbReference type="InterPro" id="IPR006683">
    <property type="entry name" value="Thioestr_dom"/>
</dbReference>
<dbReference type="PANTHER" id="PTHR43240:SF7">
    <property type="entry name" value="BLR7284 PROTEIN"/>
    <property type="match status" value="1"/>
</dbReference>
<dbReference type="Proteomes" id="UP000074119">
    <property type="component" value="Chromosome"/>
</dbReference>
<dbReference type="EMBL" id="CP014544">
    <property type="protein sequence ID" value="AMO69340.1"/>
    <property type="molecule type" value="Genomic_DNA"/>
</dbReference>
<dbReference type="Pfam" id="PF03061">
    <property type="entry name" value="4HBT"/>
    <property type="match status" value="1"/>
</dbReference>
<evidence type="ECO:0000313" key="3">
    <source>
        <dbReference type="EMBL" id="AMO69340.1"/>
    </source>
</evidence>
<reference evidence="3 4" key="1">
    <citation type="submission" date="2015-12" db="EMBL/GenBank/DDBJ databases">
        <authorList>
            <person name="Shamseldin A."/>
            <person name="Moawad H."/>
            <person name="Abd El-Rahim W.M."/>
            <person name="Sadowsky M.J."/>
        </authorList>
    </citation>
    <scope>NUCLEOTIDE SEQUENCE [LARGE SCALE GENOMIC DNA]</scope>
    <source>
        <strain evidence="3 4">SM2</strain>
    </source>
</reference>
<dbReference type="PANTHER" id="PTHR43240">
    <property type="entry name" value="1,4-DIHYDROXY-2-NAPHTHOYL-COA THIOESTERASE 1"/>
    <property type="match status" value="1"/>
</dbReference>
<gene>
    <name evidence="3" type="ORF">AZF00_13965</name>
</gene>
<organism evidence="3 4">
    <name type="scientific">Zhongshania aliphaticivorans</name>
    <dbReference type="NCBI Taxonomy" id="1470434"/>
    <lineage>
        <taxon>Bacteria</taxon>
        <taxon>Pseudomonadati</taxon>
        <taxon>Pseudomonadota</taxon>
        <taxon>Gammaproteobacteria</taxon>
        <taxon>Cellvibrionales</taxon>
        <taxon>Spongiibacteraceae</taxon>
        <taxon>Zhongshania</taxon>
    </lineage>
</organism>
<evidence type="ECO:0000256" key="1">
    <source>
        <dbReference type="ARBA" id="ARBA00022801"/>
    </source>
</evidence>
<dbReference type="SUPFAM" id="SSF54637">
    <property type="entry name" value="Thioesterase/thiol ester dehydrase-isomerase"/>
    <property type="match status" value="1"/>
</dbReference>
<name>A0A127M7Z8_9GAMM</name>
<protein>
    <recommendedName>
        <fullName evidence="2">Thioesterase domain-containing protein</fullName>
    </recommendedName>
</protein>
<dbReference type="Gene3D" id="3.10.129.10">
    <property type="entry name" value="Hotdog Thioesterase"/>
    <property type="match status" value="1"/>
</dbReference>
<dbReference type="InterPro" id="IPR029069">
    <property type="entry name" value="HotDog_dom_sf"/>
</dbReference>
<dbReference type="KEGG" id="zal:AZF00_13965"/>
<dbReference type="GO" id="GO:0005829">
    <property type="term" value="C:cytosol"/>
    <property type="evidence" value="ECO:0007669"/>
    <property type="project" value="TreeGrafter"/>
</dbReference>
<dbReference type="STRING" id="1470434.AZF00_13965"/>